<dbReference type="EMBL" id="BMCK01000004">
    <property type="protein sequence ID" value="GGD27040.1"/>
    <property type="molecule type" value="Genomic_DNA"/>
</dbReference>
<evidence type="ECO:0000313" key="3">
    <source>
        <dbReference type="Proteomes" id="UP000630594"/>
    </source>
</evidence>
<gene>
    <name evidence="2" type="ORF">GCM10007231_28100</name>
</gene>
<protein>
    <submittedName>
        <fullName evidence="2">Uncharacterized protein</fullName>
    </submittedName>
</protein>
<feature type="region of interest" description="Disordered" evidence="1">
    <location>
        <begin position="88"/>
        <end position="112"/>
    </location>
</feature>
<evidence type="ECO:0000313" key="2">
    <source>
        <dbReference type="EMBL" id="GGD27040.1"/>
    </source>
</evidence>
<evidence type="ECO:0000256" key="1">
    <source>
        <dbReference type="SAM" id="MobiDB-lite"/>
    </source>
</evidence>
<comment type="caution">
    <text evidence="2">The sequence shown here is derived from an EMBL/GenBank/DDBJ whole genome shotgun (WGS) entry which is preliminary data.</text>
</comment>
<reference evidence="3" key="1">
    <citation type="journal article" date="2019" name="Int. J. Syst. Evol. Microbiol.">
        <title>The Global Catalogue of Microorganisms (GCM) 10K type strain sequencing project: providing services to taxonomists for standard genome sequencing and annotation.</title>
        <authorList>
            <consortium name="The Broad Institute Genomics Platform"/>
            <consortium name="The Broad Institute Genome Sequencing Center for Infectious Disease"/>
            <person name="Wu L."/>
            <person name="Ma J."/>
        </authorList>
    </citation>
    <scope>NUCLEOTIDE SEQUENCE [LARGE SCALE GENOMIC DNA]</scope>
    <source>
        <strain evidence="3">CCM 7403</strain>
    </source>
</reference>
<accession>A0ABQ1QH57</accession>
<feature type="region of interest" description="Disordered" evidence="1">
    <location>
        <begin position="160"/>
        <end position="199"/>
    </location>
</feature>
<organism evidence="2 3">
    <name type="scientific">Nocardioides daphniae</name>
    <dbReference type="NCBI Taxonomy" id="402297"/>
    <lineage>
        <taxon>Bacteria</taxon>
        <taxon>Bacillati</taxon>
        <taxon>Actinomycetota</taxon>
        <taxon>Actinomycetes</taxon>
        <taxon>Propionibacteriales</taxon>
        <taxon>Nocardioidaceae</taxon>
        <taxon>Nocardioides</taxon>
    </lineage>
</organism>
<dbReference type="Proteomes" id="UP000630594">
    <property type="component" value="Unassembled WGS sequence"/>
</dbReference>
<proteinExistence type="predicted"/>
<sequence>MVGESVAIVVEGVHPVQREVCFDAVGTGSDGVACHGEEGCDGYRVAGQGVGQRFAAGSGLGQATEHGAGGDAVAHRCGERAVGAGVEVAPLGGAGPEAERGADAEGGEPEGEVLAEPGSVVAVGGECDEPDRGAGLGVTGVDVMDRVPCVFAFARSRGDVEAGDGSSGVKGTTTRDSCGVNPRRWGMAATSSSGERTESFMPCRCAPDDLSRVGRCLEVL</sequence>
<keyword evidence="3" id="KW-1185">Reference proteome</keyword>
<name>A0ABQ1QH57_9ACTN</name>